<dbReference type="Pfam" id="PF00275">
    <property type="entry name" value="EPSP_synthase"/>
    <property type="match status" value="1"/>
</dbReference>
<proteinExistence type="predicted"/>
<sequence>MQIKGGFPLKGEVDVSPSSQESLFSLGSGLIFNESLILDKLSLCGLVTQSLEMYREFGVCIVRNDDGLSVSNIKDSSSVLFLKHSYLWQPLFFALPGLLRTHGFLSVRSGRPKLFLSAAVKEALELFFEFGLKIQADDDFLNLTKADHPFENKIITLSQKSSFLTALALLMTAAFVEKEIVFTNVKLDIEILRFLDMLKKFGFDYRINQEDGVLFLNKELKEIPVVRHSIGFDPYDLGIFSLSGLLSNGSVICKKVVSKEILPFLSILEKIGLVFESSDSSLTIWSENTDNYSLSKTFSLTSPYFSWVWDPLICLALSRLCQNCLLATPYTHLSSLWIRDFRHLGIKIELVEISEEKMYRISGKNSLSGKSLNLPFSPLSSCLFLVCLLASGKSNLSSDSALDFFHENLVQRFINLGAQISFN</sequence>
<accession>A0A2H0X6L9</accession>
<evidence type="ECO:0000313" key="3">
    <source>
        <dbReference type="EMBL" id="PIS20570.1"/>
    </source>
</evidence>
<dbReference type="Proteomes" id="UP000231414">
    <property type="component" value="Unassembled WGS sequence"/>
</dbReference>
<reference evidence="4" key="1">
    <citation type="submission" date="2017-09" db="EMBL/GenBank/DDBJ databases">
        <title>Depth-based differentiation of microbial function through sediment-hosted aquifers and enrichment of novel symbionts in the deep terrestrial subsurface.</title>
        <authorList>
            <person name="Probst A.J."/>
            <person name="Ladd B."/>
            <person name="Jarett J.K."/>
            <person name="Geller-Mcgrath D.E."/>
            <person name="Sieber C.M.K."/>
            <person name="Emerson J.B."/>
            <person name="Anantharaman K."/>
            <person name="Thomas B.C."/>
            <person name="Malmstrom R."/>
            <person name="Stieglmeier M."/>
            <person name="Klingl A."/>
            <person name="Woyke T."/>
            <person name="Ryan C.M."/>
            <person name="Banfield J.F."/>
        </authorList>
    </citation>
    <scope>NUCLEOTIDE SEQUENCE [LARGE SCALE GENOMIC DNA]</scope>
</reference>
<dbReference type="InterPro" id="IPR036968">
    <property type="entry name" value="Enolpyruvate_Tfrase_sf"/>
</dbReference>
<evidence type="ECO:0000313" key="4">
    <source>
        <dbReference type="Proteomes" id="UP000231414"/>
    </source>
</evidence>
<name>A0A2H0X6L9_UNCKA</name>
<dbReference type="AlphaFoldDB" id="A0A2H0X6L9"/>
<dbReference type="GO" id="GO:0016765">
    <property type="term" value="F:transferase activity, transferring alkyl or aryl (other than methyl) groups"/>
    <property type="evidence" value="ECO:0007669"/>
    <property type="project" value="InterPro"/>
</dbReference>
<organism evidence="3 4">
    <name type="scientific">candidate division WWE3 bacterium CG08_land_8_20_14_0_20_43_13</name>
    <dbReference type="NCBI Taxonomy" id="1975087"/>
    <lineage>
        <taxon>Bacteria</taxon>
        <taxon>Katanobacteria</taxon>
    </lineage>
</organism>
<dbReference type="InterPro" id="IPR013792">
    <property type="entry name" value="RNA3'P_cycl/enolpyr_Trfase_a/b"/>
</dbReference>
<dbReference type="SUPFAM" id="SSF55205">
    <property type="entry name" value="EPT/RTPC-like"/>
    <property type="match status" value="1"/>
</dbReference>
<comment type="caution">
    <text evidence="3">The sequence shown here is derived from an EMBL/GenBank/DDBJ whole genome shotgun (WGS) entry which is preliminary data.</text>
</comment>
<feature type="domain" description="Enolpyruvate transferase" evidence="2">
    <location>
        <begin position="5"/>
        <end position="283"/>
    </location>
</feature>
<evidence type="ECO:0000256" key="1">
    <source>
        <dbReference type="ARBA" id="ARBA00022679"/>
    </source>
</evidence>
<dbReference type="Gene3D" id="3.65.10.10">
    <property type="entry name" value="Enolpyruvate transferase domain"/>
    <property type="match status" value="2"/>
</dbReference>
<protein>
    <recommendedName>
        <fullName evidence="2">Enolpyruvate transferase domain-containing protein</fullName>
    </recommendedName>
</protein>
<dbReference type="EMBL" id="PEYW01000045">
    <property type="protein sequence ID" value="PIS20570.1"/>
    <property type="molecule type" value="Genomic_DNA"/>
</dbReference>
<dbReference type="InterPro" id="IPR001986">
    <property type="entry name" value="Enolpyruvate_Tfrase_dom"/>
</dbReference>
<keyword evidence="1" id="KW-0808">Transferase</keyword>
<gene>
    <name evidence="3" type="ORF">COT52_03020</name>
</gene>
<evidence type="ECO:0000259" key="2">
    <source>
        <dbReference type="Pfam" id="PF00275"/>
    </source>
</evidence>